<proteinExistence type="predicted"/>
<dbReference type="OrthoDB" id="2964836at2"/>
<name>A0A4Y9A6E7_9BACI</name>
<keyword evidence="2" id="KW-1185">Reference proteome</keyword>
<dbReference type="Proteomes" id="UP000298484">
    <property type="component" value="Unassembled WGS sequence"/>
</dbReference>
<evidence type="ECO:0000313" key="2">
    <source>
        <dbReference type="Proteomes" id="UP000298484"/>
    </source>
</evidence>
<organism evidence="1 2">
    <name type="scientific">Lentibacillus salicampi</name>
    <dbReference type="NCBI Taxonomy" id="175306"/>
    <lineage>
        <taxon>Bacteria</taxon>
        <taxon>Bacillati</taxon>
        <taxon>Bacillota</taxon>
        <taxon>Bacilli</taxon>
        <taxon>Bacillales</taxon>
        <taxon>Bacillaceae</taxon>
        <taxon>Lentibacillus</taxon>
    </lineage>
</organism>
<reference evidence="1 2" key="1">
    <citation type="submission" date="2019-03" db="EMBL/GenBank/DDBJ databases">
        <title>Genome sequence of Lentibacillus salicampi ATCC BAA-719.</title>
        <authorList>
            <person name="Maclea K.S."/>
            <person name="Simoes Junior M."/>
        </authorList>
    </citation>
    <scope>NUCLEOTIDE SEQUENCE [LARGE SCALE GENOMIC DNA]</scope>
    <source>
        <strain evidence="1 2">ATCC BAA-719</strain>
    </source>
</reference>
<dbReference type="AlphaFoldDB" id="A0A4Y9A6E7"/>
<protein>
    <submittedName>
        <fullName evidence="1">Uncharacterized protein</fullName>
    </submittedName>
</protein>
<accession>A0A4Y9A6E7</accession>
<gene>
    <name evidence="1" type="ORF">E4U82_18865</name>
</gene>
<dbReference type="EMBL" id="SRHY01000068">
    <property type="protein sequence ID" value="TFJ91219.1"/>
    <property type="molecule type" value="Genomic_DNA"/>
</dbReference>
<evidence type="ECO:0000313" key="1">
    <source>
        <dbReference type="EMBL" id="TFJ91219.1"/>
    </source>
</evidence>
<sequence length="260" mass="30908">MMEGGSGRMTVDYLTPDQLMVFHEDEVTMPTALKYAEEMEKAKTPFITVEKTGSDKFNVIGGFKYINGIRLLRKDIDLYCTVLEPFKDEKSRKLATLQRCLIHNEKLIYKEILVHELTKIHKMNEKDIAAELGQNAHKIKKYMYKQIIPRTYIEEAERLGVKHLIQAIYLANRFSPFEQRVLTELCLYPVEKYRFKSNHLNIYKRYRKNYVLFDNFYAAQNQVSQAINSDKKNEQYWESIPHPKKVKKKKTFYIDKLHHQ</sequence>
<dbReference type="RefSeq" id="WP_135111790.1">
    <property type="nucleotide sequence ID" value="NZ_SRHY01000068.1"/>
</dbReference>
<comment type="caution">
    <text evidence="1">The sequence shown here is derived from an EMBL/GenBank/DDBJ whole genome shotgun (WGS) entry which is preliminary data.</text>
</comment>